<evidence type="ECO:0000256" key="2">
    <source>
        <dbReference type="ARBA" id="ARBA00008609"/>
    </source>
</evidence>
<comment type="similarity">
    <text evidence="2 12">Belongs to the GcvT family.</text>
</comment>
<dbReference type="EMBL" id="CAJVPI010002294">
    <property type="protein sequence ID" value="CAG8640303.1"/>
    <property type="molecule type" value="Genomic_DNA"/>
</dbReference>
<sequence length="400" mass="43657">MSVRIFASRATKVGRTLLFKRGYVSATTDQPLKKTCLYDFHVKNGGKMVPFAGYLMPVQYANTGVLASHLHTRENSSLFDVSHMLQTRLTGKDRIAFLEKVIVADVQNLPSGKSTLSVFTNENGGIIDDTVICKHDDHIYIVSNAACAEKDLAHMRTELDKFKKSGGDAELDVITDHGLLALQGPKSAEVLQNILNQDLSDFKFMNGRFIKIKGIECHVARSGYTGEDGFEIAVPAPEAAHLSEILLSNPVVQLAGLGARDSLRLEAGLCLYGHDLDDTTTPVEAGLTWTIGKRRREEGGFIGAEKILPQIKDGVARRRVGLVVEGAPARENAEMLSESGETIGKITSGGPSPSLKKNIAMGYVKSGYHEQGTNLQVKVRNRLQKASVVKMPFVPARYHK</sequence>
<reference evidence="15" key="1">
    <citation type="submission" date="2021-06" db="EMBL/GenBank/DDBJ databases">
        <authorList>
            <person name="Kallberg Y."/>
            <person name="Tangrot J."/>
            <person name="Rosling A."/>
        </authorList>
    </citation>
    <scope>NUCLEOTIDE SEQUENCE</scope>
    <source>
        <strain evidence="15">BR232B</strain>
    </source>
</reference>
<evidence type="ECO:0000256" key="4">
    <source>
        <dbReference type="ARBA" id="ARBA00012616"/>
    </source>
</evidence>
<dbReference type="Pfam" id="PF01571">
    <property type="entry name" value="GCV_T"/>
    <property type="match status" value="1"/>
</dbReference>
<dbReference type="FunFam" id="2.40.30.110:FF:000002">
    <property type="entry name" value="Aminomethyltransferase"/>
    <property type="match status" value="1"/>
</dbReference>
<dbReference type="PANTHER" id="PTHR43757">
    <property type="entry name" value="AMINOMETHYLTRANSFERASE"/>
    <property type="match status" value="1"/>
</dbReference>
<dbReference type="GO" id="GO:0004047">
    <property type="term" value="F:aminomethyltransferase activity"/>
    <property type="evidence" value="ECO:0007669"/>
    <property type="project" value="UniProtKB-EC"/>
</dbReference>
<evidence type="ECO:0000313" key="15">
    <source>
        <dbReference type="EMBL" id="CAG8640303.1"/>
    </source>
</evidence>
<dbReference type="InterPro" id="IPR006223">
    <property type="entry name" value="GcvT"/>
</dbReference>
<dbReference type="PANTHER" id="PTHR43757:SF2">
    <property type="entry name" value="AMINOMETHYLTRANSFERASE, MITOCHONDRIAL"/>
    <property type="match status" value="1"/>
</dbReference>
<keyword evidence="8 12" id="KW-0496">Mitochondrion</keyword>
<dbReference type="GO" id="GO:0008483">
    <property type="term" value="F:transaminase activity"/>
    <property type="evidence" value="ECO:0007669"/>
    <property type="project" value="UniProtKB-KW"/>
</dbReference>
<dbReference type="Gene3D" id="2.40.30.110">
    <property type="entry name" value="Aminomethyltransferase beta-barrel domains"/>
    <property type="match status" value="1"/>
</dbReference>
<dbReference type="Proteomes" id="UP000789739">
    <property type="component" value="Unassembled WGS sequence"/>
</dbReference>
<protein>
    <recommendedName>
        <fullName evidence="4 12">Aminomethyltransferase</fullName>
        <ecNumber evidence="4 12">2.1.2.10</ecNumber>
    </recommendedName>
    <alternativeName>
        <fullName evidence="9 12">Glycine cleavage system T protein</fullName>
    </alternativeName>
</protein>
<comment type="subcellular location">
    <subcellularLocation>
        <location evidence="1 12">Mitochondrion</location>
    </subcellularLocation>
</comment>
<proteinExistence type="inferred from homology"/>
<comment type="function">
    <text evidence="12">The glycine cleavage system catalyzes the degradation of glycine.</text>
</comment>
<accession>A0A9N9DHN4</accession>
<evidence type="ECO:0000256" key="12">
    <source>
        <dbReference type="RuleBase" id="RU003981"/>
    </source>
</evidence>
<dbReference type="InterPro" id="IPR028896">
    <property type="entry name" value="GcvT/YgfZ/DmdA"/>
</dbReference>
<evidence type="ECO:0000259" key="14">
    <source>
        <dbReference type="Pfam" id="PF08669"/>
    </source>
</evidence>
<evidence type="ECO:0000256" key="8">
    <source>
        <dbReference type="ARBA" id="ARBA00023128"/>
    </source>
</evidence>
<dbReference type="NCBIfam" id="TIGR00528">
    <property type="entry name" value="gcvT"/>
    <property type="match status" value="1"/>
</dbReference>
<dbReference type="AlphaFoldDB" id="A0A9N9DHN4"/>
<dbReference type="GO" id="GO:0006546">
    <property type="term" value="P:glycine catabolic process"/>
    <property type="evidence" value="ECO:0007669"/>
    <property type="project" value="InterPro"/>
</dbReference>
<evidence type="ECO:0000256" key="7">
    <source>
        <dbReference type="ARBA" id="ARBA00022946"/>
    </source>
</evidence>
<dbReference type="NCBIfam" id="NF001567">
    <property type="entry name" value="PRK00389.1"/>
    <property type="match status" value="1"/>
</dbReference>
<evidence type="ECO:0000256" key="3">
    <source>
        <dbReference type="ARBA" id="ARBA00011690"/>
    </source>
</evidence>
<comment type="subunit">
    <text evidence="3 12">The glycine cleavage system is composed of four proteins: P, T, L and H.</text>
</comment>
<dbReference type="PIRSF" id="PIRSF006487">
    <property type="entry name" value="GcvT"/>
    <property type="match status" value="1"/>
</dbReference>
<dbReference type="SUPFAM" id="SSF101790">
    <property type="entry name" value="Aminomethyltransferase beta-barrel domain"/>
    <property type="match status" value="1"/>
</dbReference>
<evidence type="ECO:0000256" key="6">
    <source>
        <dbReference type="ARBA" id="ARBA00022679"/>
    </source>
</evidence>
<dbReference type="SUPFAM" id="SSF103025">
    <property type="entry name" value="Folate-binding domain"/>
    <property type="match status" value="1"/>
</dbReference>
<keyword evidence="5 12" id="KW-0032">Aminotransferase</keyword>
<dbReference type="Gene3D" id="3.30.1360.120">
    <property type="entry name" value="Probable tRNA modification gtpase trme, domain 1"/>
    <property type="match status" value="1"/>
</dbReference>
<dbReference type="InterPro" id="IPR027266">
    <property type="entry name" value="TrmE/GcvT-like"/>
</dbReference>
<organism evidence="15 16">
    <name type="scientific">Paraglomus brasilianum</name>
    <dbReference type="NCBI Taxonomy" id="144538"/>
    <lineage>
        <taxon>Eukaryota</taxon>
        <taxon>Fungi</taxon>
        <taxon>Fungi incertae sedis</taxon>
        <taxon>Mucoromycota</taxon>
        <taxon>Glomeromycotina</taxon>
        <taxon>Glomeromycetes</taxon>
        <taxon>Paraglomerales</taxon>
        <taxon>Paraglomeraceae</taxon>
        <taxon>Paraglomus</taxon>
    </lineage>
</organism>
<keyword evidence="6 12" id="KW-0808">Transferase</keyword>
<evidence type="ECO:0000256" key="10">
    <source>
        <dbReference type="ARBA" id="ARBA00047665"/>
    </source>
</evidence>
<keyword evidence="7 12" id="KW-0809">Transit peptide</keyword>
<dbReference type="NCBIfam" id="NF010093">
    <property type="entry name" value="PRK13579.1"/>
    <property type="match status" value="1"/>
</dbReference>
<dbReference type="InterPro" id="IPR013977">
    <property type="entry name" value="GcvT_C"/>
</dbReference>
<feature type="domain" description="Aminomethyltransferase C-terminal" evidence="14">
    <location>
        <begin position="317"/>
        <end position="394"/>
    </location>
</feature>
<dbReference type="InterPro" id="IPR029043">
    <property type="entry name" value="GcvT/YgfZ_C"/>
</dbReference>
<dbReference type="FunFam" id="4.10.1250.10:FF:000002">
    <property type="entry name" value="Aminomethyltransferase"/>
    <property type="match status" value="1"/>
</dbReference>
<dbReference type="OrthoDB" id="10263536at2759"/>
<feature type="domain" description="GCVT N-terminal" evidence="13">
    <location>
        <begin position="37"/>
        <end position="293"/>
    </location>
</feature>
<evidence type="ECO:0000259" key="13">
    <source>
        <dbReference type="Pfam" id="PF01571"/>
    </source>
</evidence>
<dbReference type="FunFam" id="3.30.70.1400:FF:000001">
    <property type="entry name" value="Aminomethyltransferase"/>
    <property type="match status" value="1"/>
</dbReference>
<dbReference type="GO" id="GO:0005960">
    <property type="term" value="C:glycine cleavage complex"/>
    <property type="evidence" value="ECO:0007669"/>
    <property type="project" value="InterPro"/>
</dbReference>
<dbReference type="GO" id="GO:0005739">
    <property type="term" value="C:mitochondrion"/>
    <property type="evidence" value="ECO:0007669"/>
    <property type="project" value="UniProtKB-SubCell"/>
</dbReference>
<gene>
    <name evidence="15" type="ORF">PBRASI_LOCUS9736</name>
</gene>
<dbReference type="EC" id="2.1.2.10" evidence="4 12"/>
<evidence type="ECO:0000313" key="16">
    <source>
        <dbReference type="Proteomes" id="UP000789739"/>
    </source>
</evidence>
<evidence type="ECO:0000256" key="9">
    <source>
        <dbReference type="ARBA" id="ARBA00031395"/>
    </source>
</evidence>
<feature type="binding site" evidence="11">
    <location>
        <position position="231"/>
    </location>
    <ligand>
        <name>substrate</name>
    </ligand>
</feature>
<dbReference type="Gene3D" id="4.10.1250.10">
    <property type="entry name" value="Aminomethyltransferase fragment"/>
    <property type="match status" value="1"/>
</dbReference>
<evidence type="ECO:0000256" key="1">
    <source>
        <dbReference type="ARBA" id="ARBA00004173"/>
    </source>
</evidence>
<keyword evidence="16" id="KW-1185">Reference proteome</keyword>
<dbReference type="Pfam" id="PF08669">
    <property type="entry name" value="GCV_T_C"/>
    <property type="match status" value="1"/>
</dbReference>
<evidence type="ECO:0000256" key="11">
    <source>
        <dbReference type="PIRSR" id="PIRSR006487-1"/>
    </source>
</evidence>
<dbReference type="InterPro" id="IPR006222">
    <property type="entry name" value="GCVT_N"/>
</dbReference>
<dbReference type="Gene3D" id="3.30.70.1400">
    <property type="entry name" value="Aminomethyltransferase beta-barrel domains"/>
    <property type="match status" value="1"/>
</dbReference>
<comment type="catalytic activity">
    <reaction evidence="10 12">
        <text>N(6)-[(R)-S(8)-aminomethyldihydrolipoyl]-L-lysyl-[protein] + (6S)-5,6,7,8-tetrahydrofolate = N(6)-[(R)-dihydrolipoyl]-L-lysyl-[protein] + (6R)-5,10-methylene-5,6,7,8-tetrahydrofolate + NH4(+)</text>
        <dbReference type="Rhea" id="RHEA:16945"/>
        <dbReference type="Rhea" id="RHEA-COMP:10475"/>
        <dbReference type="Rhea" id="RHEA-COMP:10492"/>
        <dbReference type="ChEBI" id="CHEBI:15636"/>
        <dbReference type="ChEBI" id="CHEBI:28938"/>
        <dbReference type="ChEBI" id="CHEBI:57453"/>
        <dbReference type="ChEBI" id="CHEBI:83100"/>
        <dbReference type="ChEBI" id="CHEBI:83143"/>
        <dbReference type="EC" id="2.1.2.10"/>
    </reaction>
</comment>
<name>A0A9N9DHN4_9GLOM</name>
<evidence type="ECO:0000256" key="5">
    <source>
        <dbReference type="ARBA" id="ARBA00022576"/>
    </source>
</evidence>
<comment type="caution">
    <text evidence="15">The sequence shown here is derived from an EMBL/GenBank/DDBJ whole genome shotgun (WGS) entry which is preliminary data.</text>
</comment>